<gene>
    <name evidence="1" type="ORF">O9G_000875</name>
</gene>
<dbReference type="AlphaFoldDB" id="A0A075ARJ5"/>
<protein>
    <recommendedName>
        <fullName evidence="3">ARM repeat-containing protein</fullName>
    </recommendedName>
</protein>
<evidence type="ECO:0000313" key="1">
    <source>
        <dbReference type="EMBL" id="EPZ32800.1"/>
    </source>
</evidence>
<keyword evidence="2" id="KW-1185">Reference proteome</keyword>
<dbReference type="InterPro" id="IPR016024">
    <property type="entry name" value="ARM-type_fold"/>
</dbReference>
<reference evidence="1 2" key="1">
    <citation type="journal article" date="2013" name="Curr. Biol.">
        <title>Shared signatures of parasitism and phylogenomics unite Cryptomycota and microsporidia.</title>
        <authorList>
            <person name="James T.Y."/>
            <person name="Pelin A."/>
            <person name="Bonen L."/>
            <person name="Ahrendt S."/>
            <person name="Sain D."/>
            <person name="Corradi N."/>
            <person name="Stajich J.E."/>
        </authorList>
    </citation>
    <scope>NUCLEOTIDE SEQUENCE [LARGE SCALE GENOMIC DNA]</scope>
    <source>
        <strain evidence="1 2">CSF55</strain>
    </source>
</reference>
<dbReference type="InterPro" id="IPR011989">
    <property type="entry name" value="ARM-like"/>
</dbReference>
<proteinExistence type="predicted"/>
<dbReference type="HOGENOM" id="CLU_712047_0_0_1"/>
<name>A0A075ARJ5_ROZAC</name>
<organism evidence="1 2">
    <name type="scientific">Rozella allomycis (strain CSF55)</name>
    <dbReference type="NCBI Taxonomy" id="988480"/>
    <lineage>
        <taxon>Eukaryota</taxon>
        <taxon>Fungi</taxon>
        <taxon>Fungi incertae sedis</taxon>
        <taxon>Cryptomycota</taxon>
        <taxon>Cryptomycota incertae sedis</taxon>
        <taxon>Rozella</taxon>
    </lineage>
</organism>
<accession>A0A075ARJ5</accession>
<sequence length="388" mass="43985">MNLENVADSLKNESIRKGFQLHYPDLLSLLQTNLHLVAFDENELVNTLRQYFNNVSADILRILDLAMDNKLSSRLFKFIYGAIVNHTMDNEISLNGYVHGNVVEKILEACVTRIKNTEDVFILIQLIQYFVESSEFAVKRIKCTDLMANILRILVAHQNNDEILDEIHSIVMISLTGDLKVIDFSQNQILRILDTIDSNETLTSIHYVILTNTIRNAEIASFIYNNGKLQTSLLNAMKTTSSNTKLKYNALGLLRNISISEKRQVIKNPELMDCLIEFYDEVRERGIVDGLLGQILLLLVSLSSDSECLVVLKERFVSQVRIAGILEHCSKEDQGVSKIAARLAIKLYPILDEKFQLSVVELCKELIKGESNQVIKEEAINILKGAEK</sequence>
<dbReference type="SUPFAM" id="SSF48371">
    <property type="entry name" value="ARM repeat"/>
    <property type="match status" value="1"/>
</dbReference>
<evidence type="ECO:0008006" key="3">
    <source>
        <dbReference type="Google" id="ProtNLM"/>
    </source>
</evidence>
<dbReference type="Gene3D" id="1.25.10.10">
    <property type="entry name" value="Leucine-rich Repeat Variant"/>
    <property type="match status" value="1"/>
</dbReference>
<dbReference type="Proteomes" id="UP000030755">
    <property type="component" value="Unassembled WGS sequence"/>
</dbReference>
<dbReference type="EMBL" id="KE561117">
    <property type="protein sequence ID" value="EPZ32800.1"/>
    <property type="molecule type" value="Genomic_DNA"/>
</dbReference>
<evidence type="ECO:0000313" key="2">
    <source>
        <dbReference type="Proteomes" id="UP000030755"/>
    </source>
</evidence>